<dbReference type="Proteomes" id="UP000182045">
    <property type="component" value="Unassembled WGS sequence"/>
</dbReference>
<dbReference type="EMBL" id="LJSG01000010">
    <property type="protein sequence ID" value="KPP92986.1"/>
    <property type="molecule type" value="Genomic_DNA"/>
</dbReference>
<dbReference type="EMBL" id="FBYC01000004">
    <property type="protein sequence ID" value="CUX80345.1"/>
    <property type="molecule type" value="Genomic_DNA"/>
</dbReference>
<reference evidence="7 10" key="2">
    <citation type="submission" date="2016-01" db="EMBL/GenBank/DDBJ databases">
        <authorList>
            <person name="Varghese N."/>
        </authorList>
    </citation>
    <scope>NUCLEOTIDE SEQUENCE [LARGE SCALE GENOMIC DNA]</scope>
    <source>
        <strain evidence="7 10">HL-91</strain>
    </source>
</reference>
<dbReference type="Pfam" id="PF03739">
    <property type="entry name" value="LptF_LptG"/>
    <property type="match status" value="1"/>
</dbReference>
<keyword evidence="4 6" id="KW-1133">Transmembrane helix</keyword>
<protein>
    <submittedName>
        <fullName evidence="8">Lipopolysaccharide export system permease component LptG</fullName>
    </submittedName>
    <submittedName>
        <fullName evidence="7">Lipopolysaccharide export system permease protein</fullName>
    </submittedName>
</protein>
<dbReference type="Proteomes" id="UP000050413">
    <property type="component" value="Unassembled WGS sequence"/>
</dbReference>
<dbReference type="InterPro" id="IPR005495">
    <property type="entry name" value="LptG/LptF_permease"/>
</dbReference>
<evidence type="ECO:0000256" key="5">
    <source>
        <dbReference type="ARBA" id="ARBA00023136"/>
    </source>
</evidence>
<keyword evidence="2" id="KW-1003">Cell membrane</keyword>
<name>A0A0P8AFF5_9RHOB</name>
<dbReference type="AlphaFoldDB" id="A0A0P8AFF5"/>
<sequence length="364" mass="39584">MILARYFLRRLLGTAAMVSGVFLGMILLLDMVEQLRRLSGQDAGFGAVLRLSLLNTPEAFYEIAPLVMMLAALWLGLGWSRSSEFVVIRAAGRSVPRLLLVPGLVLLLAASGFVALMNPLVASSVREYQRSLAALQGGSGAVVALAGDELWLRQADRLGQTVIHARRAEDTGTVLFDASFFVFHAERGLSVRLQADRADLRPGSWRLSGVKRWRLSDLNPEAQATTLSSLAIATDLTPEKIRDSFAQARTVPLFQLPGFIATLERAGFSALEHRMRLHMELALPVLLTGMMLLALALSIHHARAGGVGIRALVTILSGFTLFFLRNFAQVLGETGQIPVLLAAWGLPVATMLLAMGVMLNQEEY</sequence>
<evidence type="ECO:0000313" key="7">
    <source>
        <dbReference type="EMBL" id="CUX80345.1"/>
    </source>
</evidence>
<evidence type="ECO:0000313" key="9">
    <source>
        <dbReference type="Proteomes" id="UP000050413"/>
    </source>
</evidence>
<dbReference type="PATRIC" id="fig|1666912.4.peg.554"/>
<proteinExistence type="predicted"/>
<dbReference type="GO" id="GO:0043190">
    <property type="term" value="C:ATP-binding cassette (ABC) transporter complex"/>
    <property type="evidence" value="ECO:0007669"/>
    <property type="project" value="InterPro"/>
</dbReference>
<dbReference type="GO" id="GO:0055085">
    <property type="term" value="P:transmembrane transport"/>
    <property type="evidence" value="ECO:0007669"/>
    <property type="project" value="InterPro"/>
</dbReference>
<evidence type="ECO:0000256" key="6">
    <source>
        <dbReference type="SAM" id="Phobius"/>
    </source>
</evidence>
<evidence type="ECO:0000313" key="8">
    <source>
        <dbReference type="EMBL" id="KPP92986.1"/>
    </source>
</evidence>
<accession>A0A0P8AFF5</accession>
<dbReference type="PANTHER" id="PTHR33529:SF2">
    <property type="entry name" value="LIPOPOLYSACCHARIDE EXPORT SYSTEM PERMEASE PROTEIN LPTG"/>
    <property type="match status" value="1"/>
</dbReference>
<dbReference type="STRING" id="1666912.Ga0058931_1054"/>
<feature type="transmembrane region" description="Helical" evidence="6">
    <location>
        <begin position="98"/>
        <end position="121"/>
    </location>
</feature>
<feature type="transmembrane region" description="Helical" evidence="6">
    <location>
        <begin position="339"/>
        <end position="359"/>
    </location>
</feature>
<dbReference type="RefSeq" id="WP_072245407.1">
    <property type="nucleotide sequence ID" value="NZ_FBYC01000004.1"/>
</dbReference>
<keyword evidence="5 6" id="KW-0472">Membrane</keyword>
<evidence type="ECO:0000256" key="4">
    <source>
        <dbReference type="ARBA" id="ARBA00022989"/>
    </source>
</evidence>
<dbReference type="PANTHER" id="PTHR33529">
    <property type="entry name" value="SLR0882 PROTEIN-RELATED"/>
    <property type="match status" value="1"/>
</dbReference>
<gene>
    <name evidence="8" type="primary">lptG</name>
    <name evidence="7" type="ORF">Ga0058931_1054</name>
    <name evidence="8" type="ORF">HLUCCA05_13255</name>
</gene>
<evidence type="ECO:0000256" key="1">
    <source>
        <dbReference type="ARBA" id="ARBA00004651"/>
    </source>
</evidence>
<comment type="subcellular location">
    <subcellularLocation>
        <location evidence="1">Cell membrane</location>
        <topology evidence="1">Multi-pass membrane protein</topology>
    </subcellularLocation>
</comment>
<dbReference type="InterPro" id="IPR030923">
    <property type="entry name" value="LptG"/>
</dbReference>
<feature type="transmembrane region" description="Helical" evidence="6">
    <location>
        <begin position="281"/>
        <end position="301"/>
    </location>
</feature>
<evidence type="ECO:0000313" key="10">
    <source>
        <dbReference type="Proteomes" id="UP000182045"/>
    </source>
</evidence>
<comment type="caution">
    <text evidence="8">The sequence shown here is derived from an EMBL/GenBank/DDBJ whole genome shotgun (WGS) entry which is preliminary data.</text>
</comment>
<feature type="transmembrane region" description="Helical" evidence="6">
    <location>
        <begin position="59"/>
        <end position="77"/>
    </location>
</feature>
<dbReference type="OrthoDB" id="9798468at2"/>
<evidence type="ECO:0000256" key="3">
    <source>
        <dbReference type="ARBA" id="ARBA00022692"/>
    </source>
</evidence>
<keyword evidence="10" id="KW-1185">Reference proteome</keyword>
<dbReference type="GO" id="GO:0015920">
    <property type="term" value="P:lipopolysaccharide transport"/>
    <property type="evidence" value="ECO:0007669"/>
    <property type="project" value="TreeGrafter"/>
</dbReference>
<reference evidence="8 9" key="1">
    <citation type="submission" date="2015-09" db="EMBL/GenBank/DDBJ databases">
        <title>Identification and resolution of microdiversity through metagenomic sequencing of parallel consortia.</title>
        <authorList>
            <person name="Nelson W.C."/>
            <person name="Romine M.F."/>
            <person name="Lindemann S.R."/>
        </authorList>
    </citation>
    <scope>NUCLEOTIDE SEQUENCE [LARGE SCALE GENOMIC DNA]</scope>
    <source>
        <strain evidence="8">HL-91</strain>
    </source>
</reference>
<feature type="transmembrane region" description="Helical" evidence="6">
    <location>
        <begin position="7"/>
        <end position="29"/>
    </location>
</feature>
<feature type="transmembrane region" description="Helical" evidence="6">
    <location>
        <begin position="307"/>
        <end position="327"/>
    </location>
</feature>
<organism evidence="8 9">
    <name type="scientific">Roseibaca calidilacus</name>
    <dbReference type="NCBI Taxonomy" id="1666912"/>
    <lineage>
        <taxon>Bacteria</taxon>
        <taxon>Pseudomonadati</taxon>
        <taxon>Pseudomonadota</taxon>
        <taxon>Alphaproteobacteria</taxon>
        <taxon>Rhodobacterales</taxon>
        <taxon>Paracoccaceae</taxon>
        <taxon>Roseinatronobacter</taxon>
    </lineage>
</organism>
<dbReference type="NCBIfam" id="TIGR04408">
    <property type="entry name" value="LptG_lptG"/>
    <property type="match status" value="1"/>
</dbReference>
<evidence type="ECO:0000256" key="2">
    <source>
        <dbReference type="ARBA" id="ARBA00022475"/>
    </source>
</evidence>
<keyword evidence="3 6" id="KW-0812">Transmembrane</keyword>